<comment type="caution">
    <text evidence="1">The sequence shown here is derived from an EMBL/GenBank/DDBJ whole genome shotgun (WGS) entry which is preliminary data.</text>
</comment>
<evidence type="ECO:0000313" key="1">
    <source>
        <dbReference type="EMBL" id="RZO18543.1"/>
    </source>
</evidence>
<sequence length="105" mass="11804">MPDSKITEPANQELIARLNSETAKIGWHELQKHYAAGNVIAVSDSADLIAVALAFHQDNRSQVEGWLADKTVFEVEDQQALDWHENNTELWAVVIPPFVLVQEIK</sequence>
<proteinExistence type="predicted"/>
<dbReference type="AlphaFoldDB" id="A0A520MBG5"/>
<organism evidence="1 2">
    <name type="scientific">SAR92 clade bacterium</name>
    <dbReference type="NCBI Taxonomy" id="2315479"/>
    <lineage>
        <taxon>Bacteria</taxon>
        <taxon>Pseudomonadati</taxon>
        <taxon>Pseudomonadota</taxon>
        <taxon>Gammaproteobacteria</taxon>
        <taxon>Cellvibrionales</taxon>
        <taxon>Porticoccaceae</taxon>
        <taxon>SAR92 clade</taxon>
    </lineage>
</organism>
<reference evidence="1 2" key="1">
    <citation type="submission" date="2019-02" db="EMBL/GenBank/DDBJ databases">
        <title>Prokaryotic population dynamics and viral predation in marine succession experiment using metagenomics: the confinement effect.</title>
        <authorList>
            <person name="Haro-Moreno J.M."/>
            <person name="Rodriguez-Valera F."/>
            <person name="Lopez-Perez M."/>
        </authorList>
    </citation>
    <scope>NUCLEOTIDE SEQUENCE [LARGE SCALE GENOMIC DNA]</scope>
    <source>
        <strain evidence="1">MED-G170</strain>
    </source>
</reference>
<gene>
    <name evidence="1" type="ORF">EVB03_09655</name>
</gene>
<protein>
    <submittedName>
        <fullName evidence="1">DUF2288 domain-containing protein</fullName>
    </submittedName>
</protein>
<name>A0A520MBG5_9GAMM</name>
<dbReference type="EMBL" id="SHBP01000026">
    <property type="protein sequence ID" value="RZO18543.1"/>
    <property type="molecule type" value="Genomic_DNA"/>
</dbReference>
<dbReference type="Pfam" id="PF10052">
    <property type="entry name" value="DUF2288"/>
    <property type="match status" value="1"/>
</dbReference>
<evidence type="ECO:0000313" key="2">
    <source>
        <dbReference type="Proteomes" id="UP000315889"/>
    </source>
</evidence>
<dbReference type="Proteomes" id="UP000315889">
    <property type="component" value="Unassembled WGS sequence"/>
</dbReference>
<accession>A0A520MBG5</accession>
<dbReference type="InterPro" id="IPR018741">
    <property type="entry name" value="DUF2288"/>
</dbReference>